<evidence type="ECO:0000256" key="1">
    <source>
        <dbReference type="SAM" id="MobiDB-lite"/>
    </source>
</evidence>
<dbReference type="Proteomes" id="UP000799424">
    <property type="component" value="Unassembled WGS sequence"/>
</dbReference>
<accession>A0A6A7A4I2</accession>
<keyword evidence="3" id="KW-1185">Reference proteome</keyword>
<dbReference type="EMBL" id="MU006223">
    <property type="protein sequence ID" value="KAF2828056.1"/>
    <property type="molecule type" value="Genomic_DNA"/>
</dbReference>
<reference evidence="2" key="1">
    <citation type="journal article" date="2020" name="Stud. Mycol.">
        <title>101 Dothideomycetes genomes: a test case for predicting lifestyles and emergence of pathogens.</title>
        <authorList>
            <person name="Haridas S."/>
            <person name="Albert R."/>
            <person name="Binder M."/>
            <person name="Bloem J."/>
            <person name="Labutti K."/>
            <person name="Salamov A."/>
            <person name="Andreopoulos B."/>
            <person name="Baker S."/>
            <person name="Barry K."/>
            <person name="Bills G."/>
            <person name="Bluhm B."/>
            <person name="Cannon C."/>
            <person name="Castanera R."/>
            <person name="Culley D."/>
            <person name="Daum C."/>
            <person name="Ezra D."/>
            <person name="Gonzalez J."/>
            <person name="Henrissat B."/>
            <person name="Kuo A."/>
            <person name="Liang C."/>
            <person name="Lipzen A."/>
            <person name="Lutzoni F."/>
            <person name="Magnuson J."/>
            <person name="Mondo S."/>
            <person name="Nolan M."/>
            <person name="Ohm R."/>
            <person name="Pangilinan J."/>
            <person name="Park H.-J."/>
            <person name="Ramirez L."/>
            <person name="Alfaro M."/>
            <person name="Sun H."/>
            <person name="Tritt A."/>
            <person name="Yoshinaga Y."/>
            <person name="Zwiers L.-H."/>
            <person name="Turgeon B."/>
            <person name="Goodwin S."/>
            <person name="Spatafora J."/>
            <person name="Crous P."/>
            <person name="Grigoriev I."/>
        </authorList>
    </citation>
    <scope>NUCLEOTIDE SEQUENCE</scope>
    <source>
        <strain evidence="2">CBS 113818</strain>
    </source>
</reference>
<feature type="compositionally biased region" description="Polar residues" evidence="1">
    <location>
        <begin position="14"/>
        <end position="23"/>
    </location>
</feature>
<sequence>MSDNTPKTADTRSPIMNDSTPSIPVSPVDTTTSDSTTSTTVSQNSTITNEKVSSTTILPPSEANETLDAEVKKVDSDNKKEGTSGPEEIPVPTTMIDKVALIIEPAAKEGHETPHSGVNESDIEETQEITNTSEEKLVPKPIPENAALIVEPAAKISDKFLDPKVYEINIDDTQESTNRAVKTPSASIKEKKVTFTEAPSNIAKERIDSHVEASHVSEPLDFEAHENDVIERQQKKRQPGKSHVCNPITQERSPQSRTASSDTCDSEATYVADVTEQEAEQYYKPPFSPPKADNIATNVNSEMNKSRSNNVEQLKVPEGRASDTGKALGLITFVDELKRSTWETDRELKSEIEGETC</sequence>
<feature type="compositionally biased region" description="Basic and acidic residues" evidence="1">
    <location>
        <begin position="69"/>
        <end position="82"/>
    </location>
</feature>
<feature type="compositionally biased region" description="Basic and acidic residues" evidence="1">
    <location>
        <begin position="222"/>
        <end position="233"/>
    </location>
</feature>
<protein>
    <submittedName>
        <fullName evidence="2">Uncharacterized protein</fullName>
    </submittedName>
</protein>
<evidence type="ECO:0000313" key="2">
    <source>
        <dbReference type="EMBL" id="KAF2828056.1"/>
    </source>
</evidence>
<proteinExistence type="predicted"/>
<name>A0A6A7A4I2_9PLEO</name>
<feature type="compositionally biased region" description="Low complexity" evidence="1">
    <location>
        <begin position="25"/>
        <end position="42"/>
    </location>
</feature>
<feature type="compositionally biased region" description="Polar residues" evidence="1">
    <location>
        <begin position="301"/>
        <end position="312"/>
    </location>
</feature>
<feature type="compositionally biased region" description="Polar residues" evidence="1">
    <location>
        <begin position="247"/>
        <end position="263"/>
    </location>
</feature>
<feature type="region of interest" description="Disordered" evidence="1">
    <location>
        <begin position="1"/>
        <end position="138"/>
    </location>
</feature>
<evidence type="ECO:0000313" key="3">
    <source>
        <dbReference type="Proteomes" id="UP000799424"/>
    </source>
</evidence>
<organism evidence="2 3">
    <name type="scientific">Ophiobolus disseminans</name>
    <dbReference type="NCBI Taxonomy" id="1469910"/>
    <lineage>
        <taxon>Eukaryota</taxon>
        <taxon>Fungi</taxon>
        <taxon>Dikarya</taxon>
        <taxon>Ascomycota</taxon>
        <taxon>Pezizomycotina</taxon>
        <taxon>Dothideomycetes</taxon>
        <taxon>Pleosporomycetidae</taxon>
        <taxon>Pleosporales</taxon>
        <taxon>Pleosporineae</taxon>
        <taxon>Phaeosphaeriaceae</taxon>
        <taxon>Ophiobolus</taxon>
    </lineage>
</organism>
<gene>
    <name evidence="2" type="ORF">CC86DRAFT_405077</name>
</gene>
<feature type="region of interest" description="Disordered" evidence="1">
    <location>
        <begin position="301"/>
        <end position="320"/>
    </location>
</feature>
<feature type="region of interest" description="Disordered" evidence="1">
    <location>
        <begin position="208"/>
        <end position="267"/>
    </location>
</feature>
<feature type="compositionally biased region" description="Polar residues" evidence="1">
    <location>
        <begin position="43"/>
        <end position="58"/>
    </location>
</feature>
<dbReference type="AlphaFoldDB" id="A0A6A7A4I2"/>